<keyword evidence="4 7" id="KW-0276">Fatty acid metabolism</keyword>
<keyword evidence="3 7" id="KW-0547">Nucleotide-binding</keyword>
<evidence type="ECO:0000256" key="4">
    <source>
        <dbReference type="ARBA" id="ARBA00022832"/>
    </source>
</evidence>
<keyword evidence="7" id="KW-0443">Lipid metabolism</keyword>
<comment type="similarity">
    <text evidence="1 7">Belongs to the ATP-dependent AMP-binding enzyme family.</text>
</comment>
<evidence type="ECO:0000256" key="1">
    <source>
        <dbReference type="ARBA" id="ARBA00006432"/>
    </source>
</evidence>
<keyword evidence="2 7" id="KW-0436">Ligase</keyword>
<dbReference type="AlphaFoldDB" id="A0A2Z6RSP2"/>
<dbReference type="InterPro" id="IPR020845">
    <property type="entry name" value="AMP-binding_CS"/>
</dbReference>
<dbReference type="Gene3D" id="3.40.50.12780">
    <property type="entry name" value="N-terminal domain of ligase-like"/>
    <property type="match status" value="1"/>
</dbReference>
<proteinExistence type="inferred from homology"/>
<comment type="catalytic activity">
    <reaction evidence="7">
        <text>a long-chain fatty acid + ATP + CoA = a long-chain fatty acyl-CoA + AMP + diphosphate</text>
        <dbReference type="Rhea" id="RHEA:15421"/>
        <dbReference type="ChEBI" id="CHEBI:30616"/>
        <dbReference type="ChEBI" id="CHEBI:33019"/>
        <dbReference type="ChEBI" id="CHEBI:57287"/>
        <dbReference type="ChEBI" id="CHEBI:57560"/>
        <dbReference type="ChEBI" id="CHEBI:83139"/>
        <dbReference type="ChEBI" id="CHEBI:456215"/>
        <dbReference type="EC" id="6.2.1.3"/>
    </reaction>
</comment>
<reference evidence="10 12" key="1">
    <citation type="submission" date="2017-11" db="EMBL/GenBank/DDBJ databases">
        <title>The genome of Rhizophagus clarus HR1 reveals common genetic basis of auxotrophy among arbuscular mycorrhizal fungi.</title>
        <authorList>
            <person name="Kobayashi Y."/>
        </authorList>
    </citation>
    <scope>NUCLEOTIDE SEQUENCE [LARGE SCALE GENOMIC DNA]</scope>
    <source>
        <strain evidence="10 12">HR1</strain>
    </source>
</reference>
<evidence type="ECO:0000259" key="9">
    <source>
        <dbReference type="Pfam" id="PF00501"/>
    </source>
</evidence>
<dbReference type="InterPro" id="IPR042099">
    <property type="entry name" value="ANL_N_sf"/>
</dbReference>
<feature type="region of interest" description="Disordered" evidence="8">
    <location>
        <begin position="1"/>
        <end position="33"/>
    </location>
</feature>
<dbReference type="EMBL" id="BEXD01003998">
    <property type="protein sequence ID" value="GBC05271.1"/>
    <property type="molecule type" value="Genomic_DNA"/>
</dbReference>
<dbReference type="GO" id="GO:0005783">
    <property type="term" value="C:endoplasmic reticulum"/>
    <property type="evidence" value="ECO:0007669"/>
    <property type="project" value="TreeGrafter"/>
</dbReference>
<evidence type="ECO:0000256" key="5">
    <source>
        <dbReference type="ARBA" id="ARBA00022840"/>
    </source>
</evidence>
<dbReference type="InterPro" id="IPR000873">
    <property type="entry name" value="AMP-dep_synth/lig_dom"/>
</dbReference>
<evidence type="ECO:0000313" key="11">
    <source>
        <dbReference type="EMBL" id="GES95831.1"/>
    </source>
</evidence>
<dbReference type="Proteomes" id="UP000247702">
    <property type="component" value="Unassembled WGS sequence"/>
</dbReference>
<keyword evidence="12" id="KW-1185">Reference proteome</keyword>
<dbReference type="EC" id="6.2.1.3" evidence="6 7"/>
<dbReference type="Proteomes" id="UP000615446">
    <property type="component" value="Unassembled WGS sequence"/>
</dbReference>
<dbReference type="GO" id="GO:0016020">
    <property type="term" value="C:membrane"/>
    <property type="evidence" value="ECO:0007669"/>
    <property type="project" value="TreeGrafter"/>
</dbReference>
<comment type="function">
    <text evidence="7">Catalyzes the conversion of long-chain fatty acids to their active form acyl-CoAs for both synthesis of cellular lipids, and degradation via beta-oxidation.</text>
</comment>
<evidence type="ECO:0000313" key="12">
    <source>
        <dbReference type="Proteomes" id="UP000247702"/>
    </source>
</evidence>
<dbReference type="SUPFAM" id="SSF56801">
    <property type="entry name" value="Acetyl-CoA synthetase-like"/>
    <property type="match status" value="1"/>
</dbReference>
<keyword evidence="5 7" id="KW-0067">ATP-binding</keyword>
<dbReference type="CDD" id="cd05927">
    <property type="entry name" value="LC-FACS_euk"/>
    <property type="match status" value="1"/>
</dbReference>
<dbReference type="GO" id="GO:0004467">
    <property type="term" value="F:long-chain fatty acid-CoA ligase activity"/>
    <property type="evidence" value="ECO:0007669"/>
    <property type="project" value="UniProtKB-EC"/>
</dbReference>
<evidence type="ECO:0000256" key="3">
    <source>
        <dbReference type="ARBA" id="ARBA00022741"/>
    </source>
</evidence>
<dbReference type="Pfam" id="PF00501">
    <property type="entry name" value="AMP-binding"/>
    <property type="match status" value="1"/>
</dbReference>
<comment type="caution">
    <text evidence="10">The sequence shown here is derived from an EMBL/GenBank/DDBJ whole genome shotgun (WGS) entry which is preliminary data.</text>
</comment>
<evidence type="ECO:0000313" key="10">
    <source>
        <dbReference type="EMBL" id="GBC05271.1"/>
    </source>
</evidence>
<dbReference type="PANTHER" id="PTHR43272">
    <property type="entry name" value="LONG-CHAIN-FATTY-ACID--COA LIGASE"/>
    <property type="match status" value="1"/>
</dbReference>
<accession>A0A2Z6RSP2</accession>
<reference evidence="11" key="2">
    <citation type="submission" date="2019-10" db="EMBL/GenBank/DDBJ databases">
        <title>Conservation and host-specific expression of non-tandemly repeated heterogenous ribosome RNA gene in arbuscular mycorrhizal fungi.</title>
        <authorList>
            <person name="Maeda T."/>
            <person name="Kobayashi Y."/>
            <person name="Nakagawa T."/>
            <person name="Ezawa T."/>
            <person name="Yamaguchi K."/>
            <person name="Bino T."/>
            <person name="Nishimoto Y."/>
            <person name="Shigenobu S."/>
            <person name="Kawaguchi M."/>
        </authorList>
    </citation>
    <scope>NUCLEOTIDE SEQUENCE</scope>
    <source>
        <strain evidence="11">HR1</strain>
    </source>
</reference>
<dbReference type="PANTHER" id="PTHR43272:SF33">
    <property type="entry name" value="AMP-BINDING DOMAIN-CONTAINING PROTEIN-RELATED"/>
    <property type="match status" value="1"/>
</dbReference>
<dbReference type="STRING" id="94130.A0A2Z6RSP2"/>
<dbReference type="InterPro" id="IPR045311">
    <property type="entry name" value="LC-FACS_euk"/>
</dbReference>
<dbReference type="OrthoDB" id="1700726at2759"/>
<evidence type="ECO:0000256" key="8">
    <source>
        <dbReference type="SAM" id="MobiDB-lite"/>
    </source>
</evidence>
<sequence length="658" mass="73094">MSGSSQKHQYSVEVAGAPDIPGEGKPRRNALSPDKLISYPDGATSLYENFLCGVKKAGDGNFLGHREIVNGVAGPYVWESYNTVQTRVANIGSGLRKLGLNPKEPLGFFSINTPEYVIALLACYQYNFIPVPLYDTLGADAIEYIVNQTEMKYCFATSNKGRVLLDMKESLPTLQTIIISDDYDPELNDLTNASNVRISKFTDLEKNGSVEPVEAENPKPDDIASICYTSGTTGTPKGVVLTHKNFMAVVGSIQYLADRGKMFNGTPNDVHISYLPLAHVFELANMSYMIYAGVSVGFYQGDTLKLLDDIAELKPTVFISVPRLLNRVYDKVMAGVKVKGGIAQWTFNAAYNAKKDGLNHGSVDHWMWDRLVFAPIRARLGGRVKYMLSGSAPIAPDVMDFLRIAFSADVYEGYAQTENAAGLTVSLGGDTASGHVGPPQVCSEVKLVDVPEMNYTSQDKPYPRGEICVRGHTIFREYYKLPDKTAETIDKDGWCHTGDIGLWDDQGRLVIIDRLKNIFKLAQGEYIAPEKIENIYCKHELVLQAFVHGDSLQASLVGVIVPDEEILMKWAEQNGLGGKSFEEVCKDPKVKNHLLQTLIKYGRANDLKGFECVKNIYVTHEQFTVENDLLTPTFKLKRHQAKIRFQKEIQEMYAEISQ</sequence>
<protein>
    <recommendedName>
        <fullName evidence="6 7">Long-chain-fatty-acid--CoA ligase</fullName>
        <ecNumber evidence="6 7">6.2.1.3</ecNumber>
    </recommendedName>
</protein>
<name>A0A2Z6RSP2_9GLOM</name>
<feature type="domain" description="AMP-dependent synthetase/ligase" evidence="9">
    <location>
        <begin position="70"/>
        <end position="479"/>
    </location>
</feature>
<evidence type="ECO:0000256" key="6">
    <source>
        <dbReference type="ARBA" id="ARBA00026121"/>
    </source>
</evidence>
<gene>
    <name evidence="11" type="ORF">RCL2_002249500</name>
    <name evidence="10" type="ORF">RclHR1_06140013</name>
</gene>
<dbReference type="GO" id="GO:0005524">
    <property type="term" value="F:ATP binding"/>
    <property type="evidence" value="ECO:0007669"/>
    <property type="project" value="UniProtKB-KW"/>
</dbReference>
<dbReference type="EMBL" id="BLAL01000244">
    <property type="protein sequence ID" value="GES95831.1"/>
    <property type="molecule type" value="Genomic_DNA"/>
</dbReference>
<evidence type="ECO:0000256" key="2">
    <source>
        <dbReference type="ARBA" id="ARBA00022598"/>
    </source>
</evidence>
<evidence type="ECO:0000256" key="7">
    <source>
        <dbReference type="RuleBase" id="RU369030"/>
    </source>
</evidence>
<dbReference type="PROSITE" id="PS00455">
    <property type="entry name" value="AMP_BINDING"/>
    <property type="match status" value="1"/>
</dbReference>
<organism evidence="10 12">
    <name type="scientific">Rhizophagus clarus</name>
    <dbReference type="NCBI Taxonomy" id="94130"/>
    <lineage>
        <taxon>Eukaryota</taxon>
        <taxon>Fungi</taxon>
        <taxon>Fungi incertae sedis</taxon>
        <taxon>Mucoromycota</taxon>
        <taxon>Glomeromycotina</taxon>
        <taxon>Glomeromycetes</taxon>
        <taxon>Glomerales</taxon>
        <taxon>Glomeraceae</taxon>
        <taxon>Rhizophagus</taxon>
    </lineage>
</organism>